<dbReference type="Pfam" id="PF00271">
    <property type="entry name" value="Helicase_C"/>
    <property type="match status" value="1"/>
</dbReference>
<dbReference type="SMART" id="SM00490">
    <property type="entry name" value="HELICc"/>
    <property type="match status" value="1"/>
</dbReference>
<evidence type="ECO:0000259" key="10">
    <source>
        <dbReference type="PROSITE" id="PS51194"/>
    </source>
</evidence>
<reference evidence="12 13" key="1">
    <citation type="submission" date="2019-03" db="EMBL/GenBank/DDBJ databases">
        <title>Nitrincola sp. nov. isolated from an Indian soda lake.</title>
        <authorList>
            <person name="Joshi A."/>
            <person name="Thite S.V."/>
            <person name="Joseph N."/>
            <person name="Dhotre D."/>
            <person name="Moorthy M."/>
            <person name="Shouche Y.S."/>
        </authorList>
    </citation>
    <scope>NUCLEOTIDE SEQUENCE [LARGE SCALE GENOMIC DNA]</scope>
    <source>
        <strain evidence="12 13">MEB193</strain>
    </source>
</reference>
<dbReference type="PANTHER" id="PTHR47959:SF3">
    <property type="entry name" value="ATP-DEPENDENT RNA HELICASE SRMB"/>
    <property type="match status" value="1"/>
</dbReference>
<dbReference type="GO" id="GO:0003724">
    <property type="term" value="F:RNA helicase activity"/>
    <property type="evidence" value="ECO:0007669"/>
    <property type="project" value="InterPro"/>
</dbReference>
<evidence type="ECO:0000256" key="1">
    <source>
        <dbReference type="ARBA" id="ARBA00022741"/>
    </source>
</evidence>
<dbReference type="InterPro" id="IPR001650">
    <property type="entry name" value="Helicase_C-like"/>
</dbReference>
<name>A0A5A9W550_9GAMM</name>
<dbReference type="PROSITE" id="PS51194">
    <property type="entry name" value="HELICASE_CTER"/>
    <property type="match status" value="1"/>
</dbReference>
<dbReference type="SMART" id="SM00487">
    <property type="entry name" value="DEXDc"/>
    <property type="match status" value="1"/>
</dbReference>
<keyword evidence="1 7" id="KW-0547">Nucleotide-binding</keyword>
<accession>A0A5A9W550</accession>
<dbReference type="PROSITE" id="PS00039">
    <property type="entry name" value="DEAD_ATP_HELICASE"/>
    <property type="match status" value="1"/>
</dbReference>
<dbReference type="GO" id="GO:0003676">
    <property type="term" value="F:nucleic acid binding"/>
    <property type="evidence" value="ECO:0007669"/>
    <property type="project" value="InterPro"/>
</dbReference>
<evidence type="ECO:0000256" key="3">
    <source>
        <dbReference type="ARBA" id="ARBA00022806"/>
    </source>
</evidence>
<dbReference type="InterPro" id="IPR011545">
    <property type="entry name" value="DEAD/DEAH_box_helicase_dom"/>
</dbReference>
<dbReference type="SUPFAM" id="SSF52540">
    <property type="entry name" value="P-loop containing nucleoside triphosphate hydrolases"/>
    <property type="match status" value="1"/>
</dbReference>
<evidence type="ECO:0000256" key="8">
    <source>
        <dbReference type="SAM" id="MobiDB-lite"/>
    </source>
</evidence>
<evidence type="ECO:0000313" key="12">
    <source>
        <dbReference type="EMBL" id="KAA0874701.1"/>
    </source>
</evidence>
<dbReference type="PANTHER" id="PTHR47959">
    <property type="entry name" value="ATP-DEPENDENT RNA HELICASE RHLE-RELATED"/>
    <property type="match status" value="1"/>
</dbReference>
<comment type="caution">
    <text evidence="12">The sequence shown here is derived from an EMBL/GenBank/DDBJ whole genome shotgun (WGS) entry which is preliminary data.</text>
</comment>
<feature type="compositionally biased region" description="Basic and acidic residues" evidence="8">
    <location>
        <begin position="391"/>
        <end position="408"/>
    </location>
</feature>
<feature type="compositionally biased region" description="Basic residues" evidence="8">
    <location>
        <begin position="409"/>
        <end position="425"/>
    </location>
</feature>
<evidence type="ECO:0000256" key="5">
    <source>
        <dbReference type="ARBA" id="ARBA00038437"/>
    </source>
</evidence>
<dbReference type="GO" id="GO:0005829">
    <property type="term" value="C:cytosol"/>
    <property type="evidence" value="ECO:0007669"/>
    <property type="project" value="TreeGrafter"/>
</dbReference>
<keyword evidence="2 7" id="KW-0378">Hydrolase</keyword>
<dbReference type="PROSITE" id="PS51192">
    <property type="entry name" value="HELICASE_ATP_BIND_1"/>
    <property type="match status" value="1"/>
</dbReference>
<dbReference type="InterPro" id="IPR014001">
    <property type="entry name" value="Helicase_ATP-bd"/>
</dbReference>
<dbReference type="PROSITE" id="PS51195">
    <property type="entry name" value="Q_MOTIF"/>
    <property type="match status" value="1"/>
</dbReference>
<dbReference type="InterPro" id="IPR044742">
    <property type="entry name" value="DEAD/DEAH_RhlB"/>
</dbReference>
<dbReference type="RefSeq" id="WP_149390881.1">
    <property type="nucleotide sequence ID" value="NZ_SMRS01000005.1"/>
</dbReference>
<evidence type="ECO:0000256" key="4">
    <source>
        <dbReference type="ARBA" id="ARBA00022840"/>
    </source>
</evidence>
<protein>
    <submittedName>
        <fullName evidence="12">DEAD/DEAH box helicase</fullName>
    </submittedName>
</protein>
<keyword evidence="13" id="KW-1185">Reference proteome</keyword>
<feature type="short sequence motif" description="Q motif" evidence="6">
    <location>
        <begin position="1"/>
        <end position="28"/>
    </location>
</feature>
<dbReference type="InterPro" id="IPR027417">
    <property type="entry name" value="P-loop_NTPase"/>
</dbReference>
<dbReference type="Pfam" id="PF00270">
    <property type="entry name" value="DEAD"/>
    <property type="match status" value="1"/>
</dbReference>
<dbReference type="Gene3D" id="3.40.50.300">
    <property type="entry name" value="P-loop containing nucleotide triphosphate hydrolases"/>
    <property type="match status" value="2"/>
</dbReference>
<dbReference type="InterPro" id="IPR050079">
    <property type="entry name" value="DEAD_box_RNA_helicase"/>
</dbReference>
<sequence length="455" mass="50986">MFSEFSLHERLLKALDHLQIQQPTEVQTEVIPRALNAKDLLVSAQTGSGKTFAFLLPILHAFLQQSAPRAGTRALILTPTRELAEQVCKACEQLSAFTFIKALSVCGGEGFREQSAKIRKNPEVIVGTPGRIIEHLDKGSLDFKDLEFLVLDEADRMLDMGFREDVLKITHACRPERQTLLFSATLKKQQLGELIAEVLRDPETCLLSSAQTQVEAITQQRVLADDLKHKERLVHALLQSESANQVIVFTNTRSQANHLGNVLRYHKHRAAVLHGEMDQPQRRQVIRLLRDQQIRVLVATDVAARGLDIEGIDLVINFEMPRSGDEYVHRIGRTGRAGREGLAITLIAPQEWNLMSSVERYLKIRLEPRSLPGFEGQFTGPKRVKASGKASTDKKKKDKKGSKGEDKPKVKKRLRDQKSIGKRRTPSVPGEAATQQDKPATDQGFAPLKRKTHPN</sequence>
<evidence type="ECO:0000256" key="2">
    <source>
        <dbReference type="ARBA" id="ARBA00022801"/>
    </source>
</evidence>
<dbReference type="Proteomes" id="UP000325302">
    <property type="component" value="Unassembled WGS sequence"/>
</dbReference>
<feature type="domain" description="DEAD-box RNA helicase Q" evidence="11">
    <location>
        <begin position="1"/>
        <end position="28"/>
    </location>
</feature>
<feature type="domain" description="Helicase C-terminal" evidence="10">
    <location>
        <begin position="232"/>
        <end position="377"/>
    </location>
</feature>
<dbReference type="CDD" id="cd00268">
    <property type="entry name" value="DEADc"/>
    <property type="match status" value="1"/>
</dbReference>
<dbReference type="OrthoDB" id="9808889at2"/>
<dbReference type="EMBL" id="SMRS01000005">
    <property type="protein sequence ID" value="KAA0874701.1"/>
    <property type="molecule type" value="Genomic_DNA"/>
</dbReference>
<evidence type="ECO:0000259" key="11">
    <source>
        <dbReference type="PROSITE" id="PS51195"/>
    </source>
</evidence>
<evidence type="ECO:0000313" key="13">
    <source>
        <dbReference type="Proteomes" id="UP000325302"/>
    </source>
</evidence>
<evidence type="ECO:0000259" key="9">
    <source>
        <dbReference type="PROSITE" id="PS51192"/>
    </source>
</evidence>
<dbReference type="InterPro" id="IPR014014">
    <property type="entry name" value="RNA_helicase_DEAD_Q_motif"/>
</dbReference>
<evidence type="ECO:0000256" key="6">
    <source>
        <dbReference type="PROSITE-ProRule" id="PRU00552"/>
    </source>
</evidence>
<dbReference type="GO" id="GO:0016787">
    <property type="term" value="F:hydrolase activity"/>
    <property type="evidence" value="ECO:0007669"/>
    <property type="project" value="UniProtKB-KW"/>
</dbReference>
<dbReference type="AlphaFoldDB" id="A0A5A9W550"/>
<evidence type="ECO:0000256" key="7">
    <source>
        <dbReference type="RuleBase" id="RU000492"/>
    </source>
</evidence>
<feature type="domain" description="Helicase ATP-binding" evidence="9">
    <location>
        <begin position="31"/>
        <end position="204"/>
    </location>
</feature>
<dbReference type="CDD" id="cd18787">
    <property type="entry name" value="SF2_C_DEAD"/>
    <property type="match status" value="1"/>
</dbReference>
<gene>
    <name evidence="12" type="ORF">E1H14_07725</name>
</gene>
<proteinExistence type="inferred from homology"/>
<keyword evidence="4 7" id="KW-0067">ATP-binding</keyword>
<organism evidence="12 13">
    <name type="scientific">Nitrincola tapanii</name>
    <dbReference type="NCBI Taxonomy" id="1708751"/>
    <lineage>
        <taxon>Bacteria</taxon>
        <taxon>Pseudomonadati</taxon>
        <taxon>Pseudomonadota</taxon>
        <taxon>Gammaproteobacteria</taxon>
        <taxon>Oceanospirillales</taxon>
        <taxon>Oceanospirillaceae</taxon>
        <taxon>Nitrincola</taxon>
    </lineage>
</organism>
<keyword evidence="3 7" id="KW-0347">Helicase</keyword>
<feature type="region of interest" description="Disordered" evidence="8">
    <location>
        <begin position="372"/>
        <end position="455"/>
    </location>
</feature>
<dbReference type="GO" id="GO:0005524">
    <property type="term" value="F:ATP binding"/>
    <property type="evidence" value="ECO:0007669"/>
    <property type="project" value="UniProtKB-KW"/>
</dbReference>
<comment type="similarity">
    <text evidence="5 7">Belongs to the DEAD box helicase family.</text>
</comment>
<dbReference type="InterPro" id="IPR000629">
    <property type="entry name" value="RNA-helicase_DEAD-box_CS"/>
</dbReference>